<evidence type="ECO:0000256" key="5">
    <source>
        <dbReference type="ARBA" id="ARBA00023237"/>
    </source>
</evidence>
<dbReference type="InterPro" id="IPR005644">
    <property type="entry name" value="NolW-like"/>
</dbReference>
<evidence type="ECO:0000256" key="3">
    <source>
        <dbReference type="ARBA" id="ARBA00022729"/>
    </source>
</evidence>
<dbReference type="Proteomes" id="UP000434052">
    <property type="component" value="Unassembled WGS sequence"/>
</dbReference>
<dbReference type="AlphaFoldDB" id="A0A6P1ZIH4"/>
<dbReference type="InterPro" id="IPR051808">
    <property type="entry name" value="Type_IV_pilus_biogenesis"/>
</dbReference>
<evidence type="ECO:0000313" key="12">
    <source>
        <dbReference type="EMBL" id="QJT08380.1"/>
    </source>
</evidence>
<evidence type="ECO:0000256" key="6">
    <source>
        <dbReference type="RuleBase" id="RU004003"/>
    </source>
</evidence>
<feature type="domain" description="NolW-like" evidence="11">
    <location>
        <begin position="181"/>
        <end position="257"/>
    </location>
</feature>
<reference evidence="13 14" key="1">
    <citation type="submission" date="2018-06" db="EMBL/GenBank/DDBJ databases">
        <title>Complete genome of Desulfovibrio marinus P48SEP.</title>
        <authorList>
            <person name="Crispim J.S."/>
            <person name="Vidigal P.M.P."/>
            <person name="Silva L.C.F."/>
            <person name="Araujo L.C."/>
            <person name="Laguardia C.N."/>
            <person name="Dias R.S."/>
            <person name="Sousa M.P."/>
            <person name="Paula S.O."/>
            <person name="Silva C."/>
        </authorList>
    </citation>
    <scope>NUCLEOTIDE SEQUENCE [LARGE SCALE GENOMIC DNA]</scope>
    <source>
        <strain evidence="13 14">P48SEP</strain>
    </source>
</reference>
<organism evidence="13 14">
    <name type="scientific">Oceanidesulfovibrio marinus</name>
    <dbReference type="NCBI Taxonomy" id="370038"/>
    <lineage>
        <taxon>Bacteria</taxon>
        <taxon>Pseudomonadati</taxon>
        <taxon>Thermodesulfobacteriota</taxon>
        <taxon>Desulfovibrionia</taxon>
        <taxon>Desulfovibrionales</taxon>
        <taxon>Desulfovibrionaceae</taxon>
        <taxon>Oceanidesulfovibrio</taxon>
    </lineage>
</organism>
<dbReference type="InterPro" id="IPR038591">
    <property type="entry name" value="NolW-like_sf"/>
</dbReference>
<dbReference type="EMBL" id="QMIF01000008">
    <property type="protein sequence ID" value="TVM33149.1"/>
    <property type="molecule type" value="Genomic_DNA"/>
</dbReference>
<comment type="subcellular location">
    <subcellularLocation>
        <location evidence="7">Cell outer membrane</location>
    </subcellularLocation>
    <subcellularLocation>
        <location evidence="1">Membrane</location>
    </subcellularLocation>
</comment>
<dbReference type="GO" id="GO:0009306">
    <property type="term" value="P:protein secretion"/>
    <property type="evidence" value="ECO:0007669"/>
    <property type="project" value="InterPro"/>
</dbReference>
<sequence>MNTRTLLILAALALSLVLASAYGCKKEQSQNDSFIEKWHVLAENAQGHSPSYTPRQLDARQRVIEPPEPPDRPLPKRLITLRMHRASLAAVIQALSRAANQSVMLSPEIGGEVTVNIVKKPWDQVFKGILRTNGLTYRWEGDIIRVLTLDDLENDLRIAEVEARQKAQKLKSKGDEPLISDVIPIRYADADNLKETIEKILVVRDRTGTNAGGDNKNEMHGYVTVDNSTNSLVLEAAYQDLKKIYDLVDKLDKPRKQIRIKAHIVETSSNVARSLGIQWGGFFKSAANANGDSFYLTPGATEGDIDPDTGEWTDVPRVGTGINPSGLALNFIPENFPGTNLTGGSLGLLFGQVGSNILEVQLNALASEGQLEILSSPSITTLDNQAAVTENGTRVPYVTINEDGQTEVQFEDAVLKLEITPHVIDEEFMRLAILIQKDEVDFTPSRTVDGYPTIIKRHSKTTLITRDNETIVISGLTRSHLSEGEAGIPGAKDIPVLGWLVKSQNKSDEKDDILIFITPTILAQWAPGEVQKTLEQIEEEVQAKKLQEQQDKEQESFDKEGLGKYEPMQ</sequence>
<feature type="compositionally biased region" description="Basic and acidic residues" evidence="8">
    <location>
        <begin position="542"/>
        <end position="563"/>
    </location>
</feature>
<feature type="chain" id="PRO_5030159400" evidence="9">
    <location>
        <begin position="22"/>
        <end position="569"/>
    </location>
</feature>
<protein>
    <submittedName>
        <fullName evidence="13">Type IV pilus secretin PilQ</fullName>
    </submittedName>
</protein>
<dbReference type="Proteomes" id="UP000503251">
    <property type="component" value="Chromosome"/>
</dbReference>
<dbReference type="Pfam" id="PF03958">
    <property type="entry name" value="Secretin_N"/>
    <property type="match status" value="1"/>
</dbReference>
<dbReference type="PROSITE" id="PS51257">
    <property type="entry name" value="PROKAR_LIPOPROTEIN"/>
    <property type="match status" value="1"/>
</dbReference>
<dbReference type="Pfam" id="PF00263">
    <property type="entry name" value="Secretin"/>
    <property type="match status" value="1"/>
</dbReference>
<reference evidence="12 15" key="2">
    <citation type="submission" date="2019-04" db="EMBL/GenBank/DDBJ databases">
        <title>Isolation and culture of sulfate reducing bacteria from the cold seep of the South China Sea.</title>
        <authorList>
            <person name="Sun C."/>
            <person name="Liu R."/>
        </authorList>
    </citation>
    <scope>NUCLEOTIDE SEQUENCE [LARGE SCALE GENOMIC DNA]</scope>
    <source>
        <strain evidence="12 15">CS1</strain>
    </source>
</reference>
<accession>A0A6P1ZIH4</accession>
<evidence type="ECO:0000259" key="11">
    <source>
        <dbReference type="Pfam" id="PF03958"/>
    </source>
</evidence>
<evidence type="ECO:0000256" key="8">
    <source>
        <dbReference type="SAM" id="MobiDB-lite"/>
    </source>
</evidence>
<dbReference type="OrthoDB" id="9775455at2"/>
<keyword evidence="3 9" id="KW-0732">Signal</keyword>
<evidence type="ECO:0000256" key="2">
    <source>
        <dbReference type="ARBA" id="ARBA00022448"/>
    </source>
</evidence>
<dbReference type="InterPro" id="IPR013355">
    <property type="entry name" value="Pilus_4_PilQ"/>
</dbReference>
<gene>
    <name evidence="12" type="primary">pilQ</name>
    <name evidence="13" type="ORF">DQK91_13410</name>
    <name evidence="12" type="ORF">E8L03_05330</name>
</gene>
<evidence type="ECO:0000256" key="9">
    <source>
        <dbReference type="SAM" id="SignalP"/>
    </source>
</evidence>
<dbReference type="Gene3D" id="3.30.1370.130">
    <property type="match status" value="1"/>
</dbReference>
<dbReference type="PANTHER" id="PTHR30604:SF1">
    <property type="entry name" value="DNA UTILIZATION PROTEIN HOFQ"/>
    <property type="match status" value="1"/>
</dbReference>
<keyword evidence="15" id="KW-1185">Reference proteome</keyword>
<evidence type="ECO:0000313" key="14">
    <source>
        <dbReference type="Proteomes" id="UP000434052"/>
    </source>
</evidence>
<comment type="similarity">
    <text evidence="6">Belongs to the bacterial secretin family.</text>
</comment>
<evidence type="ECO:0000256" key="4">
    <source>
        <dbReference type="ARBA" id="ARBA00023136"/>
    </source>
</evidence>
<feature type="signal peptide" evidence="9">
    <location>
        <begin position="1"/>
        <end position="21"/>
    </location>
</feature>
<name>A0A6P1ZIH4_9BACT</name>
<evidence type="ECO:0000313" key="13">
    <source>
        <dbReference type="EMBL" id="TVM33149.1"/>
    </source>
</evidence>
<feature type="domain" description="Type II/III secretion system secretin-like" evidence="10">
    <location>
        <begin position="364"/>
        <end position="522"/>
    </location>
</feature>
<keyword evidence="4" id="KW-0472">Membrane</keyword>
<proteinExistence type="inferred from homology"/>
<dbReference type="NCBIfam" id="TIGR02515">
    <property type="entry name" value="IV_pilus_PilQ"/>
    <property type="match status" value="1"/>
</dbReference>
<dbReference type="InterPro" id="IPR004846">
    <property type="entry name" value="T2SS/T3SS_dom"/>
</dbReference>
<keyword evidence="2 7" id="KW-0813">Transport</keyword>
<dbReference type="PANTHER" id="PTHR30604">
    <property type="entry name" value="PROTEIN TRANSPORT PROTEIN HOFQ"/>
    <property type="match status" value="1"/>
</dbReference>
<keyword evidence="5" id="KW-0998">Cell outer membrane</keyword>
<feature type="region of interest" description="Disordered" evidence="8">
    <location>
        <begin position="542"/>
        <end position="569"/>
    </location>
</feature>
<dbReference type="GO" id="GO:0009279">
    <property type="term" value="C:cell outer membrane"/>
    <property type="evidence" value="ECO:0007669"/>
    <property type="project" value="UniProtKB-SubCell"/>
</dbReference>
<evidence type="ECO:0000256" key="1">
    <source>
        <dbReference type="ARBA" id="ARBA00004370"/>
    </source>
</evidence>
<evidence type="ECO:0000313" key="15">
    <source>
        <dbReference type="Proteomes" id="UP000503251"/>
    </source>
</evidence>
<evidence type="ECO:0000259" key="10">
    <source>
        <dbReference type="Pfam" id="PF00263"/>
    </source>
</evidence>
<dbReference type="EMBL" id="CP039543">
    <property type="protein sequence ID" value="QJT08380.1"/>
    <property type="molecule type" value="Genomic_DNA"/>
</dbReference>
<dbReference type="InterPro" id="IPR001775">
    <property type="entry name" value="GspD/PilQ"/>
</dbReference>
<dbReference type="Gene3D" id="3.30.1370.120">
    <property type="match status" value="1"/>
</dbReference>
<dbReference type="PRINTS" id="PR00811">
    <property type="entry name" value="BCTERIALGSPD"/>
</dbReference>
<dbReference type="RefSeq" id="WP_144305879.1">
    <property type="nucleotide sequence ID" value="NZ_CP039543.1"/>
</dbReference>
<evidence type="ECO:0000256" key="7">
    <source>
        <dbReference type="RuleBase" id="RU004004"/>
    </source>
</evidence>